<dbReference type="KEGG" id="mgot:MgSA37_03849"/>
<evidence type="ECO:0000313" key="1">
    <source>
        <dbReference type="EMBL" id="BAU55658.1"/>
    </source>
</evidence>
<dbReference type="Proteomes" id="UP000218263">
    <property type="component" value="Chromosome"/>
</dbReference>
<dbReference type="EMBL" id="AP017313">
    <property type="protein sequence ID" value="BAU55658.1"/>
    <property type="molecule type" value="Genomic_DNA"/>
</dbReference>
<sequence>MKTLYLIRFSPATFIFFLLFGSAMAQPSAKSADLQQSTYYDAEILFYALHHYNAFPINNGVGDDGSVQYTVIESTTGKILMDACPANNLIATLNNHKFNQAENSTFISEILARHVGLADRAGLAKLAVTKPAVNYADVAAIYKNNNFLPTLFSAAGDYDYPAATLTLADVTGASTTPTVGGGSPVSLNNIAEGLASFYIDRVNEEINEAFFVHFQNFLNKYPELKILFPNTIASLNKIKVTSYQQSLNAIKSAYQTDIKNVMSNASGLASLQKYQELINDKPALALLFVTCDVVSMIRQSKSVEDILYQLGNAPYIQLPQVNNPKDNDYISSIKLAAILSNSFIDIKVGDQAPTSYKWVGVSQISALGQNKKIFNLFMGLLTQETYGIYIGGTDIFAQLNANVTDINSAQYVIYNFSSTYKQVATKVAKLTAANTTLATKLNIGTDIFKQIVDLSTVCLEILPSDKVKPELAILKKIKDDYIPYLFQADSVVYHIEQKEYTSAIFAADTLIRTVIKNEIDAVKAKIAANPAPSVAALKALNKELAILTSIRDEYLKYAVFISTVAEAQSGSDVKKAIDAFALPVGSSRIKKEHIFSWGINSYVGIASARNHNFAANNLPEKETIVTAPIGISANFALPGKIGSMSLYGGIIDIGAIFTYQVNSDKTVQSEIKLGQILSPSIGVIYGFPIIAKYNIPLSFGANYQWGPKLKSVDQNGQSVLGLFNSRFNLFIAVDIPFINFNVSRK</sequence>
<accession>A0A110B473</accession>
<name>A0A110B473_9SPHI</name>
<gene>
    <name evidence="1" type="ORF">MgSA37_03849</name>
</gene>
<proteinExistence type="predicted"/>
<dbReference type="RefSeq" id="WP_096354059.1">
    <property type="nucleotide sequence ID" value="NZ_JACHWX010000024.1"/>
</dbReference>
<protein>
    <submittedName>
        <fullName evidence="1">Uncharacterized protein</fullName>
    </submittedName>
</protein>
<organism evidence="1 2">
    <name type="scientific">Mucilaginibacter gotjawali</name>
    <dbReference type="NCBI Taxonomy" id="1550579"/>
    <lineage>
        <taxon>Bacteria</taxon>
        <taxon>Pseudomonadati</taxon>
        <taxon>Bacteroidota</taxon>
        <taxon>Sphingobacteriia</taxon>
        <taxon>Sphingobacteriales</taxon>
        <taxon>Sphingobacteriaceae</taxon>
        <taxon>Mucilaginibacter</taxon>
    </lineage>
</organism>
<dbReference type="AlphaFoldDB" id="A0A110B473"/>
<keyword evidence="2" id="KW-1185">Reference proteome</keyword>
<evidence type="ECO:0000313" key="2">
    <source>
        <dbReference type="Proteomes" id="UP000218263"/>
    </source>
</evidence>
<reference evidence="1 2" key="1">
    <citation type="submission" date="2015-12" db="EMBL/GenBank/DDBJ databases">
        <title>Genome sequence of Mucilaginibacter gotjawali.</title>
        <authorList>
            <person name="Lee J.S."/>
            <person name="Lee K.C."/>
            <person name="Kim K.K."/>
            <person name="Lee B.W."/>
        </authorList>
    </citation>
    <scope>NUCLEOTIDE SEQUENCE [LARGE SCALE GENOMIC DNA]</scope>
    <source>
        <strain evidence="1 2">SA3-7</strain>
    </source>
</reference>